<dbReference type="Pfam" id="PF01585">
    <property type="entry name" value="G-patch"/>
    <property type="match status" value="1"/>
</dbReference>
<evidence type="ECO:0000313" key="3">
    <source>
        <dbReference type="EMBL" id="KAF2638065.1"/>
    </source>
</evidence>
<feature type="region of interest" description="Disordered" evidence="1">
    <location>
        <begin position="1"/>
        <end position="24"/>
    </location>
</feature>
<protein>
    <recommendedName>
        <fullName evidence="2">G-patch domain-containing protein</fullName>
    </recommendedName>
</protein>
<organism evidence="3 4">
    <name type="scientific">Massarina eburnea CBS 473.64</name>
    <dbReference type="NCBI Taxonomy" id="1395130"/>
    <lineage>
        <taxon>Eukaryota</taxon>
        <taxon>Fungi</taxon>
        <taxon>Dikarya</taxon>
        <taxon>Ascomycota</taxon>
        <taxon>Pezizomycotina</taxon>
        <taxon>Dothideomycetes</taxon>
        <taxon>Pleosporomycetidae</taxon>
        <taxon>Pleosporales</taxon>
        <taxon>Massarineae</taxon>
        <taxon>Massarinaceae</taxon>
        <taxon>Massarina</taxon>
    </lineage>
</organism>
<dbReference type="OrthoDB" id="20282at2759"/>
<dbReference type="PANTHER" id="PTHR20923:SF1">
    <property type="entry name" value="G PATCH DOMAIN AND ANKYRIN REPEAT-CONTAINING PROTEIN 1"/>
    <property type="match status" value="1"/>
</dbReference>
<gene>
    <name evidence="3" type="ORF">P280DRAFT_471723</name>
</gene>
<dbReference type="PROSITE" id="PS50174">
    <property type="entry name" value="G_PATCH"/>
    <property type="match status" value="1"/>
</dbReference>
<dbReference type="EMBL" id="MU006791">
    <property type="protein sequence ID" value="KAF2638065.1"/>
    <property type="molecule type" value="Genomic_DNA"/>
</dbReference>
<sequence>MCTVRPEEQGAELPQDGRFDDADVSTLPFVQHPAYGRGLWRNPVNFVRAASTSPPPAAAPSKAKSLAEAYLAIVLPNNNPAPKPDAYPICGVCNAPVLENDDRAHYLSPVHQGALPTAPAPSAIDRTRMGLKYLEKHGFDVDARVGLGASGQGRLFPIMPKEKRDKLGLGVDRKRIERERKEGLVPKDVRLDAGKVRKLEKVQRRKHESLRDLFYGDDRLEKHLGGRKVDHGLR</sequence>
<feature type="domain" description="G-patch" evidence="2">
    <location>
        <begin position="126"/>
        <end position="174"/>
    </location>
</feature>
<evidence type="ECO:0000256" key="1">
    <source>
        <dbReference type="SAM" id="MobiDB-lite"/>
    </source>
</evidence>
<dbReference type="AlphaFoldDB" id="A0A6A6RSH6"/>
<dbReference type="InterPro" id="IPR039146">
    <property type="entry name" value="GPANK1"/>
</dbReference>
<dbReference type="PANTHER" id="PTHR20923">
    <property type="entry name" value="BAT4 PROTEIN-RELATED"/>
    <property type="match status" value="1"/>
</dbReference>
<dbReference type="Proteomes" id="UP000799753">
    <property type="component" value="Unassembled WGS sequence"/>
</dbReference>
<keyword evidence="4" id="KW-1185">Reference proteome</keyword>
<accession>A0A6A6RSH6</accession>
<name>A0A6A6RSH6_9PLEO</name>
<dbReference type="GO" id="GO:0003676">
    <property type="term" value="F:nucleic acid binding"/>
    <property type="evidence" value="ECO:0007669"/>
    <property type="project" value="InterPro"/>
</dbReference>
<reference evidence="3" key="1">
    <citation type="journal article" date="2020" name="Stud. Mycol.">
        <title>101 Dothideomycetes genomes: a test case for predicting lifestyles and emergence of pathogens.</title>
        <authorList>
            <person name="Haridas S."/>
            <person name="Albert R."/>
            <person name="Binder M."/>
            <person name="Bloem J."/>
            <person name="Labutti K."/>
            <person name="Salamov A."/>
            <person name="Andreopoulos B."/>
            <person name="Baker S."/>
            <person name="Barry K."/>
            <person name="Bills G."/>
            <person name="Bluhm B."/>
            <person name="Cannon C."/>
            <person name="Castanera R."/>
            <person name="Culley D."/>
            <person name="Daum C."/>
            <person name="Ezra D."/>
            <person name="Gonzalez J."/>
            <person name="Henrissat B."/>
            <person name="Kuo A."/>
            <person name="Liang C."/>
            <person name="Lipzen A."/>
            <person name="Lutzoni F."/>
            <person name="Magnuson J."/>
            <person name="Mondo S."/>
            <person name="Nolan M."/>
            <person name="Ohm R."/>
            <person name="Pangilinan J."/>
            <person name="Park H.-J."/>
            <person name="Ramirez L."/>
            <person name="Alfaro M."/>
            <person name="Sun H."/>
            <person name="Tritt A."/>
            <person name="Yoshinaga Y."/>
            <person name="Zwiers L.-H."/>
            <person name="Turgeon B."/>
            <person name="Goodwin S."/>
            <person name="Spatafora J."/>
            <person name="Crous P."/>
            <person name="Grigoriev I."/>
        </authorList>
    </citation>
    <scope>NUCLEOTIDE SEQUENCE</scope>
    <source>
        <strain evidence="3">CBS 473.64</strain>
    </source>
</reference>
<proteinExistence type="predicted"/>
<evidence type="ECO:0000259" key="2">
    <source>
        <dbReference type="PROSITE" id="PS50174"/>
    </source>
</evidence>
<dbReference type="InterPro" id="IPR000467">
    <property type="entry name" value="G_patch_dom"/>
</dbReference>
<evidence type="ECO:0000313" key="4">
    <source>
        <dbReference type="Proteomes" id="UP000799753"/>
    </source>
</evidence>